<evidence type="ECO:0000256" key="1">
    <source>
        <dbReference type="ARBA" id="ARBA00004141"/>
    </source>
</evidence>
<dbReference type="SUPFAM" id="SSF51735">
    <property type="entry name" value="NAD(P)-binding Rossmann-fold domains"/>
    <property type="match status" value="1"/>
</dbReference>
<feature type="transmembrane region" description="Helical" evidence="3">
    <location>
        <begin position="299"/>
        <end position="322"/>
    </location>
</feature>
<keyword evidence="3" id="KW-0812">Transmembrane</keyword>
<evidence type="ECO:0000256" key="2">
    <source>
        <dbReference type="ARBA" id="ARBA00006727"/>
    </source>
</evidence>
<dbReference type="PANTHER" id="PTHR11360">
    <property type="entry name" value="MONOCARBOXYLATE TRANSPORTER"/>
    <property type="match status" value="1"/>
</dbReference>
<feature type="transmembrane region" description="Helical" evidence="3">
    <location>
        <begin position="102"/>
        <end position="124"/>
    </location>
</feature>
<feature type="transmembrane region" description="Helical" evidence="3">
    <location>
        <begin position="264"/>
        <end position="287"/>
    </location>
</feature>
<feature type="domain" description="NmrA-like" evidence="4">
    <location>
        <begin position="494"/>
        <end position="723"/>
    </location>
</feature>
<protein>
    <submittedName>
        <fullName evidence="5">Putative transporter MCH2</fullName>
    </submittedName>
</protein>
<dbReference type="InterPro" id="IPR050327">
    <property type="entry name" value="Proton-linked_MCT"/>
</dbReference>
<dbReference type="GO" id="GO:0022857">
    <property type="term" value="F:transmembrane transporter activity"/>
    <property type="evidence" value="ECO:0007669"/>
    <property type="project" value="InterPro"/>
</dbReference>
<dbReference type="Pfam" id="PF05368">
    <property type="entry name" value="NmrA"/>
    <property type="match status" value="1"/>
</dbReference>
<comment type="similarity">
    <text evidence="2">Belongs to the major facilitator superfamily. Monocarboxylate porter (TC 2.A.1.13) family.</text>
</comment>
<feature type="transmembrane region" description="Helical" evidence="3">
    <location>
        <begin position="425"/>
        <end position="442"/>
    </location>
</feature>
<dbReference type="EMBL" id="QGMK01000611">
    <property type="protein sequence ID" value="TVY80782.1"/>
    <property type="molecule type" value="Genomic_DNA"/>
</dbReference>
<keyword evidence="6" id="KW-1185">Reference proteome</keyword>
<dbReference type="AlphaFoldDB" id="A0A8T9C6V2"/>
<feature type="transmembrane region" description="Helical" evidence="3">
    <location>
        <begin position="222"/>
        <end position="243"/>
    </location>
</feature>
<comment type="caution">
    <text evidence="5">The sequence shown here is derived from an EMBL/GenBank/DDBJ whole genome shotgun (WGS) entry which is preliminary data.</text>
</comment>
<feature type="transmembrane region" description="Helical" evidence="3">
    <location>
        <begin position="192"/>
        <end position="210"/>
    </location>
</feature>
<proteinExistence type="inferred from homology"/>
<dbReference type="InterPro" id="IPR011701">
    <property type="entry name" value="MFS"/>
</dbReference>
<gene>
    <name evidence="5" type="primary">MCH2_1</name>
    <name evidence="5" type="ORF">LSUE1_G003488</name>
</gene>
<dbReference type="Gene3D" id="3.40.50.720">
    <property type="entry name" value="NAD(P)-binding Rossmann-like Domain"/>
    <property type="match status" value="1"/>
</dbReference>
<dbReference type="GO" id="GO:0016020">
    <property type="term" value="C:membrane"/>
    <property type="evidence" value="ECO:0007669"/>
    <property type="project" value="UniProtKB-SubCell"/>
</dbReference>
<dbReference type="CDD" id="cd17352">
    <property type="entry name" value="MFS_MCT_SLC16"/>
    <property type="match status" value="1"/>
</dbReference>
<feature type="transmembrane region" description="Helical" evidence="3">
    <location>
        <begin position="353"/>
        <end position="375"/>
    </location>
</feature>
<dbReference type="InterPro" id="IPR036259">
    <property type="entry name" value="MFS_trans_sf"/>
</dbReference>
<keyword evidence="3" id="KW-1133">Transmembrane helix</keyword>
<name>A0A8T9C6V2_9HELO</name>
<dbReference type="Gene3D" id="1.20.1250.20">
    <property type="entry name" value="MFS general substrate transporter like domains"/>
    <property type="match status" value="2"/>
</dbReference>
<keyword evidence="3" id="KW-0472">Membrane</keyword>
<feature type="transmembrane region" description="Helical" evidence="3">
    <location>
        <begin position="61"/>
        <end position="90"/>
    </location>
</feature>
<dbReference type="OrthoDB" id="2213137at2759"/>
<dbReference type="PANTHER" id="PTHR11360:SF315">
    <property type="entry name" value="TRANSPORTER MCH2-RELATED"/>
    <property type="match status" value="1"/>
</dbReference>
<accession>A0A8T9C6V2</accession>
<feature type="transmembrane region" description="Helical" evidence="3">
    <location>
        <begin position="387"/>
        <end position="405"/>
    </location>
</feature>
<dbReference type="SUPFAM" id="SSF103473">
    <property type="entry name" value="MFS general substrate transporter"/>
    <property type="match status" value="1"/>
</dbReference>
<evidence type="ECO:0000313" key="5">
    <source>
        <dbReference type="EMBL" id="TVY80782.1"/>
    </source>
</evidence>
<dbReference type="InterPro" id="IPR036291">
    <property type="entry name" value="NAD(P)-bd_dom_sf"/>
</dbReference>
<evidence type="ECO:0000259" key="4">
    <source>
        <dbReference type="Pfam" id="PF05368"/>
    </source>
</evidence>
<feature type="transmembrane region" description="Helical" evidence="3">
    <location>
        <begin position="329"/>
        <end position="347"/>
    </location>
</feature>
<dbReference type="Pfam" id="PF07690">
    <property type="entry name" value="MFS_1"/>
    <property type="match status" value="2"/>
</dbReference>
<reference evidence="5 6" key="1">
    <citation type="submission" date="2018-05" db="EMBL/GenBank/DDBJ databases">
        <title>Genome sequencing and assembly of the regulated plant pathogen Lachnellula willkommii and related sister species for the development of diagnostic species identification markers.</title>
        <authorList>
            <person name="Giroux E."/>
            <person name="Bilodeau G."/>
        </authorList>
    </citation>
    <scope>NUCLEOTIDE SEQUENCE [LARGE SCALE GENOMIC DNA]</scope>
    <source>
        <strain evidence="5 6">CBS 268.59</strain>
    </source>
</reference>
<evidence type="ECO:0000256" key="3">
    <source>
        <dbReference type="SAM" id="Phobius"/>
    </source>
</evidence>
<dbReference type="Proteomes" id="UP000469558">
    <property type="component" value="Unassembled WGS sequence"/>
</dbReference>
<dbReference type="InterPro" id="IPR008030">
    <property type="entry name" value="NmrA-like"/>
</dbReference>
<feature type="transmembrane region" description="Helical" evidence="3">
    <location>
        <begin position="136"/>
        <end position="160"/>
    </location>
</feature>
<evidence type="ECO:0000313" key="6">
    <source>
        <dbReference type="Proteomes" id="UP000469558"/>
    </source>
</evidence>
<sequence length="808" mass="88627">MAQDSSIELIYRDNGQYLEQNLDEIQRGESGAGEGGILPASSSAAIANVVEEEDVPPNGGYGWICVICIFWVNAHTWGINSAYGIFLAYYLSSNTFPNATPLQYAFIGGLSISQALIVSPLVTLITRRYTFKTSMFIGLALETGALVGASFASQVWHLFLSQGFCFGWGMGFLYIGSAGIVPQWFSSRRSLAMGITSAGAGFGGLAYNLGTSALISQIGLSWALRVLALCQFVVNGVCTVALKDRTKAIKPNQLAFDYRLLGEGYFLLLIGWGFFSELGYVVLLFSLPNYALSIGLSTHQGAVVGALLNLGLGIGRPIVGYFSDSMGRLNMATAMTGLCGVLCLLIWTFAKSFGLLCFFALLAGTVCGTFWSTVVPVGAEIVGLKDLPSALSIAFMMMMFPTTFAEPIALKLRRAHGDIYLDAQIFTGIMFITAALCSWFIRSWKVTDDKRKELSKRRREECRPNKYCDLETGSPGWINYAYTVFKNLFVWIKGRALIRALLEPSEQDYSILALTRKASGVAAQQLRELYAEEEVGIVEGDLDDEASIRTIFQDVKGGVWGVFTVLPYPGLGVIADGEEKQGKMLADLALEFGVKTFVYSSMMRDGPKYDGQLKLSAKAKFNIENYCRELGEKGLPWTFIQPGFFMENFENFIGSIAVSVIKSGLNADTTIGFIASEDIGNVAAGVFREPGKYKHETLVAVSEFSTMSQLEESHKKATGKPIPAVPWVFARAIVKMNKATQSLIEKLLLNHQARISGEYPECEPGVQLANSVYKMRTYYEWKSQEKREDVQSGNWNQVSLGKLLTGKM</sequence>
<comment type="subcellular location">
    <subcellularLocation>
        <location evidence="1">Membrane</location>
        <topology evidence="1">Multi-pass membrane protein</topology>
    </subcellularLocation>
</comment>
<feature type="transmembrane region" description="Helical" evidence="3">
    <location>
        <begin position="166"/>
        <end position="185"/>
    </location>
</feature>
<organism evidence="5 6">
    <name type="scientific">Lachnellula suecica</name>
    <dbReference type="NCBI Taxonomy" id="602035"/>
    <lineage>
        <taxon>Eukaryota</taxon>
        <taxon>Fungi</taxon>
        <taxon>Dikarya</taxon>
        <taxon>Ascomycota</taxon>
        <taxon>Pezizomycotina</taxon>
        <taxon>Leotiomycetes</taxon>
        <taxon>Helotiales</taxon>
        <taxon>Lachnaceae</taxon>
        <taxon>Lachnellula</taxon>
    </lineage>
</organism>